<dbReference type="EMBL" id="CP109019">
    <property type="protein sequence ID" value="WUT80924.1"/>
    <property type="molecule type" value="Genomic_DNA"/>
</dbReference>
<dbReference type="RefSeq" id="WP_329394887.1">
    <property type="nucleotide sequence ID" value="NZ_CP109019.1"/>
</dbReference>
<dbReference type="Pfam" id="PF13581">
    <property type="entry name" value="HATPase_c_2"/>
    <property type="match status" value="1"/>
</dbReference>
<proteinExistence type="predicted"/>
<evidence type="ECO:0000313" key="4">
    <source>
        <dbReference type="Proteomes" id="UP001432060"/>
    </source>
</evidence>
<sequence length="169" mass="17628">MRSTIRPVCRHILRSSPVHCLPLDPGSAGAARRYVHAFLGGTRRDDLEEDTLLIVSELVTNAVRHGAGPVWLCLRHVTQSDGAEALHLLVGDHGSGCDLDAEPVGAAAESTSGRGLGIVDALASTWGSTQAQGHHIMWASLEIAPSSSGAAPPHRQPREPVLTAAAACA</sequence>
<keyword evidence="3" id="KW-0067">ATP-binding</keyword>
<dbReference type="GO" id="GO:0005524">
    <property type="term" value="F:ATP binding"/>
    <property type="evidence" value="ECO:0007669"/>
    <property type="project" value="UniProtKB-KW"/>
</dbReference>
<dbReference type="InterPro" id="IPR003594">
    <property type="entry name" value="HATPase_dom"/>
</dbReference>
<reference evidence="3" key="1">
    <citation type="submission" date="2022-10" db="EMBL/GenBank/DDBJ databases">
        <title>The complete genomes of actinobacterial strains from the NBC collection.</title>
        <authorList>
            <person name="Joergensen T.S."/>
            <person name="Alvarez Arevalo M."/>
            <person name="Sterndorff E.B."/>
            <person name="Faurdal D."/>
            <person name="Vuksanovic O."/>
            <person name="Mourched A.-S."/>
            <person name="Charusanti P."/>
            <person name="Shaw S."/>
            <person name="Blin K."/>
            <person name="Weber T."/>
        </authorList>
    </citation>
    <scope>NUCLEOTIDE SEQUENCE</scope>
    <source>
        <strain evidence="3">NBC_00668</strain>
    </source>
</reference>
<evidence type="ECO:0000313" key="3">
    <source>
        <dbReference type="EMBL" id="WUT80924.1"/>
    </source>
</evidence>
<feature type="domain" description="Histidine kinase/HSP90-like ATPase" evidence="2">
    <location>
        <begin position="22"/>
        <end position="126"/>
    </location>
</feature>
<organism evidence="3 4">
    <name type="scientific">Streptomyces melanogenes</name>
    <dbReference type="NCBI Taxonomy" id="67326"/>
    <lineage>
        <taxon>Bacteria</taxon>
        <taxon>Bacillati</taxon>
        <taxon>Actinomycetota</taxon>
        <taxon>Actinomycetes</taxon>
        <taxon>Kitasatosporales</taxon>
        <taxon>Streptomycetaceae</taxon>
        <taxon>Streptomyces</taxon>
    </lineage>
</organism>
<keyword evidence="1" id="KW-0723">Serine/threonine-protein kinase</keyword>
<accession>A0ABZ1XC18</accession>
<dbReference type="SUPFAM" id="SSF55874">
    <property type="entry name" value="ATPase domain of HSP90 chaperone/DNA topoisomerase II/histidine kinase"/>
    <property type="match status" value="1"/>
</dbReference>
<dbReference type="PANTHER" id="PTHR35526:SF3">
    <property type="entry name" value="ANTI-SIGMA-F FACTOR RSBW"/>
    <property type="match status" value="1"/>
</dbReference>
<gene>
    <name evidence="3" type="ORF">OG515_01365</name>
</gene>
<keyword evidence="3" id="KW-0547">Nucleotide-binding</keyword>
<dbReference type="InterPro" id="IPR050267">
    <property type="entry name" value="Anti-sigma-factor_SerPK"/>
</dbReference>
<name>A0ABZ1XC18_9ACTN</name>
<keyword evidence="1" id="KW-0808">Transferase</keyword>
<dbReference type="CDD" id="cd16936">
    <property type="entry name" value="HATPase_RsbW-like"/>
    <property type="match status" value="1"/>
</dbReference>
<evidence type="ECO:0000259" key="2">
    <source>
        <dbReference type="Pfam" id="PF13581"/>
    </source>
</evidence>
<evidence type="ECO:0000256" key="1">
    <source>
        <dbReference type="ARBA" id="ARBA00022527"/>
    </source>
</evidence>
<protein>
    <submittedName>
        <fullName evidence="3">ATP-binding protein</fullName>
    </submittedName>
</protein>
<keyword evidence="1" id="KW-0418">Kinase</keyword>
<dbReference type="Gene3D" id="3.30.565.10">
    <property type="entry name" value="Histidine kinase-like ATPase, C-terminal domain"/>
    <property type="match status" value="1"/>
</dbReference>
<keyword evidence="4" id="KW-1185">Reference proteome</keyword>
<dbReference type="PANTHER" id="PTHR35526">
    <property type="entry name" value="ANTI-SIGMA-F FACTOR RSBW-RELATED"/>
    <property type="match status" value="1"/>
</dbReference>
<dbReference type="InterPro" id="IPR036890">
    <property type="entry name" value="HATPase_C_sf"/>
</dbReference>
<dbReference type="Proteomes" id="UP001432060">
    <property type="component" value="Chromosome"/>
</dbReference>